<dbReference type="InterPro" id="IPR007322">
    <property type="entry name" value="RNA_pol_bunyavir"/>
</dbReference>
<keyword evidence="2" id="KW-0548">Nucleotidyltransferase</keyword>
<dbReference type="PROSITE" id="PS50525">
    <property type="entry name" value="RDRP_SSRNA_NEG_SEG"/>
    <property type="match status" value="1"/>
</dbReference>
<dbReference type="GO" id="GO:0006351">
    <property type="term" value="P:DNA-templated transcription"/>
    <property type="evidence" value="ECO:0007669"/>
    <property type="project" value="InterPro"/>
</dbReference>
<protein>
    <submittedName>
        <fullName evidence="2">RNA-dependent RNA polymerase</fullName>
    </submittedName>
</protein>
<name>A0A1L3KPI6_9VIRU</name>
<proteinExistence type="predicted"/>
<keyword evidence="2" id="KW-0808">Transferase</keyword>
<sequence>MEKKVLEYVGKRQRRLEREREKIEDRENINRPMTASQRIIKAIAERVAGYVDELIDVDASHDMYQQARECRHDLWLEFLEENRACETARFNDIQFGRFINQLRAMGLDVPECNDESVSGKTPDILYYDMRLQCAFLGDVAVSVTTQKTDKEKTRKYHPQLDYLRSQDFRVVYRNFIIDDDMSNLNPKAEEFMSIGVIKPDYKQSLIKYKAFHALANQVMGDIKLKVADKNSLNQKLTESREQIDFDITAELPHLASYTPKFSEEDVISSIRDQTDKNLETFFDESYEDSIRAFEKLVDSQNNRSHQSPRSTLQSVYSLRDYEQLNGHELIKNYVCDSLKADPSPERDFLLNLLPTVPQLLLMQNLTSTHVEKRSDIGVFGRWQYKPIPTNDSNFLYMRFKTKLSITKKNPGIKEEPKTISPREYDSCSEQIERMVMHLGETSNKTPVNSSEKWQSATNMEIKSTEEEFNTYEYIRRTNGVQLAHALSHFYQRLVHLKAQLVTKQNVYVPPNGAFIVVKPGEHASTSASNAEIPFIFIARCSNRSSQPPMEYEHSFATKEFTYYIGKLSRLSMQKLSNWDQASRKIIACAGALVSLSPVLRGSIQRVVGIITLLTLDIHQKTSELLDLFKYISFMPFAEVSLLSKLIEDKFDMIFKTRLDVWMLTSMKAFMLRLSTPENIKAKKQVLQMFNGMVVDSSLGMTVSIPSFICADDNHTSIQSFIEEISMLYIVRGKEFYGNQFMDEALTNTVKWDHEYKEEMKHYGDWVIDGRGDDVESYPYEAKFAFSADAIYYAQEFCANSYPVDPNSVMKKLMRSDYTDFMHYTCSLRGCTKEKQDRINHTDLHTTSLDACLNEYEKNNYSSRLRLIDYANKYREPGYTAQYSMSKKLQRGPGRNIATCTIYTKAGNAVIEKPEQVIGMFTSNNIVVPGKNKLKVQSETYKELLRMSVEKKYKKIYQLTEDQSKFSENDNTRKYYSYIDNNHYLPHNVRSLQKECMKKMIGREHLQKRIPVEIATDPEFAKNINADRNGVRTDIGWPQGMLNNISTSIHSIADRWITHAFNKAYPNENIMSRGLVHSDDSWVAVGCNSMETFKKFVVFRIYAKRMFCLKANKKKIWASSILGELVSNFNIHGTVYVPVSKVVANCFNNLMYYSWPMDVQSVVSTLQQLQRAGANMGILIGVHTVLRGQLMEVYNKVGQDDISCYPVEIGGYPMSSTFELATTGLSSHYKCLIDEIERNPESKSSIITLRTMTLSKMECKRKSDQKKTGGEDMEEVLPVGLADFENVTIPDRGDAFYAIRHLLPKTTKITKSLNRLRALPFETDRMGLLNTRPADISESLGHLKEQTSTLIYALASEKLSSNARRLAVCQSLQSNGKTVRLFGTEAMTMETLREHIFAMKDVPPGEVEDLRVAFEDDSYMSDYSRAAVYHSTFEQTDSDKRRHINQLPLIDDKFYTLCSLDNVLLKIIDEDTESGGKIYNKYCKTTDYYPILQEDVVKIRNRFKTYFDFYVGDPYQPCNLIKQQYLSKTKRRYWAQPHLRNNTLENFVCDLYGKTLNKDVNYRVGINILTGRKNMYDSHAIDTIYTSLVLNTLYEDKFKPIRYDGLGMRDALNRMDYMGMDSNHFLKYAILHKCLLNDDTYIQKYDESNAFAVDYIIKQVFTGMTHKGKFITADEIRQQNLIRKEYIKREIKLLVEKKKKDRELTSRAEGDRNWRARSTDGPDESARIKAEATAIADKKISELQESLDALNAQSDLKVSKLDDQGKVRVVKDITRPTAQYSGYFEVKLRYGQCILLVKGTPGDVVITSNTNKIDLILGAMYYYIARDHNDYKYPHPGSWSRCEFWRTKTRGSNYVLHSVTSNYTRIVMSRKSSDVVGINIDKDLVFSSVVAPDTTICYELDKHLRALSKVSYKAGEKVKSRIGTVKQSLESPTKEKLILEDTKLDGYSNNKLFTTGTIHNITLRKHHSIGEGVIDLLMEDRFPPNNNVPLSNLLLQVIKATGVKNIELGEIQSSEVVEIEFEGTSTAEVLQQMSEDVPPENLEFIELEMSEELKESATGPIAKYASIHNVLCKRKSHYYNDSILKSAIRKLLSDAHTRKMLLEIKTMIQEDPGMCKNITDPDNRYKSTAEKEAEAKINALMDQSIEPSPQLIRDASGQTGGVAASIIVHGKGWDKSFPLTAVDFKGEVETLDKNVILIYEEMKNLIEYITEKEDEKNEEIDEFCGV</sequence>
<dbReference type="InterPro" id="IPR007099">
    <property type="entry name" value="RNA-dir_pol_NSvirus"/>
</dbReference>
<keyword evidence="2" id="KW-0696">RNA-directed RNA polymerase</keyword>
<evidence type="ECO:0000313" key="2">
    <source>
        <dbReference type="EMBL" id="APG79291.1"/>
    </source>
</evidence>
<dbReference type="Pfam" id="PF04196">
    <property type="entry name" value="Bunya_RdRp"/>
    <property type="match status" value="1"/>
</dbReference>
<feature type="domain" description="RdRp catalytic" evidence="1">
    <location>
        <begin position="943"/>
        <end position="1116"/>
    </location>
</feature>
<dbReference type="EMBL" id="KX884802">
    <property type="protein sequence ID" value="APG79291.1"/>
    <property type="molecule type" value="Genomic_RNA"/>
</dbReference>
<evidence type="ECO:0000259" key="1">
    <source>
        <dbReference type="PROSITE" id="PS50525"/>
    </source>
</evidence>
<dbReference type="GO" id="GO:0039694">
    <property type="term" value="P:viral RNA genome replication"/>
    <property type="evidence" value="ECO:0007669"/>
    <property type="project" value="InterPro"/>
</dbReference>
<reference evidence="2" key="1">
    <citation type="journal article" date="2016" name="Nature">
        <title>Redefining the invertebrate RNA virosphere.</title>
        <authorList>
            <person name="Shi M."/>
            <person name="Lin X.D."/>
            <person name="Tian J.H."/>
            <person name="Chen L.J."/>
            <person name="Chen X."/>
            <person name="Li C.X."/>
            <person name="Qin X.C."/>
            <person name="Li J."/>
            <person name="Cao J.P."/>
            <person name="Eden J.S."/>
            <person name="Buchmann J."/>
            <person name="Wang W."/>
            <person name="Xu J."/>
            <person name="Holmes E.C."/>
            <person name="Zhang Y.Z."/>
        </authorList>
    </citation>
    <scope>NUCLEOTIDE SEQUENCE</scope>
    <source>
        <strain evidence="2">SCM48138</strain>
    </source>
</reference>
<organism evidence="2">
    <name type="scientific">Hubei bunya-like virus 8</name>
    <dbReference type="NCBI Taxonomy" id="1922853"/>
    <lineage>
        <taxon>Viruses</taxon>
        <taxon>Riboviria</taxon>
    </lineage>
</organism>
<accession>A0A1L3KPI6</accession>
<dbReference type="GO" id="GO:0003968">
    <property type="term" value="F:RNA-directed RNA polymerase activity"/>
    <property type="evidence" value="ECO:0007669"/>
    <property type="project" value="UniProtKB-KW"/>
</dbReference>